<keyword evidence="1" id="KW-0812">Transmembrane</keyword>
<evidence type="ECO:0000313" key="3">
    <source>
        <dbReference type="Proteomes" id="UP001271769"/>
    </source>
</evidence>
<proteinExistence type="predicted"/>
<keyword evidence="1" id="KW-1133">Transmembrane helix</keyword>
<keyword evidence="3" id="KW-1185">Reference proteome</keyword>
<name>A0ABU5E531_9PROT</name>
<dbReference type="Proteomes" id="UP001271769">
    <property type="component" value="Unassembled WGS sequence"/>
</dbReference>
<protein>
    <submittedName>
        <fullName evidence="2">Uncharacterized protein</fullName>
    </submittedName>
</protein>
<sequence>MAAQIALRAFGHAFKVSHTGDNPCRQVISMWSGSKIGSWFFNVAIAAFCLLFTTSVFVHGSQANSDTISIEVSPAADFLVLDGEKKKVDVVDEPERSRVIAEFGEEISKAGGWGDIKGCEDVLAFDVEFGFRSRIVGSSCALTGEKAGPIAICLSNTGSQSWSALSGPIAKSELIEFMARECALPEQTISAEGDVMWSGGIE</sequence>
<gene>
    <name evidence="2" type="ORF">SMD31_18765</name>
</gene>
<dbReference type="RefSeq" id="WP_320502458.1">
    <property type="nucleotide sequence ID" value="NZ_JAXCLX010000003.1"/>
</dbReference>
<organism evidence="2 3">
    <name type="scientific">Dongia rigui</name>
    <dbReference type="NCBI Taxonomy" id="940149"/>
    <lineage>
        <taxon>Bacteria</taxon>
        <taxon>Pseudomonadati</taxon>
        <taxon>Pseudomonadota</taxon>
        <taxon>Alphaproteobacteria</taxon>
        <taxon>Rhodospirillales</taxon>
        <taxon>Dongiaceae</taxon>
        <taxon>Dongia</taxon>
    </lineage>
</organism>
<comment type="caution">
    <text evidence="2">The sequence shown here is derived from an EMBL/GenBank/DDBJ whole genome shotgun (WGS) entry which is preliminary data.</text>
</comment>
<evidence type="ECO:0000256" key="1">
    <source>
        <dbReference type="SAM" id="Phobius"/>
    </source>
</evidence>
<accession>A0ABU5E531</accession>
<dbReference type="EMBL" id="JAXCLX010000003">
    <property type="protein sequence ID" value="MDY0873991.1"/>
    <property type="molecule type" value="Genomic_DNA"/>
</dbReference>
<evidence type="ECO:0000313" key="2">
    <source>
        <dbReference type="EMBL" id="MDY0873991.1"/>
    </source>
</evidence>
<reference evidence="2 3" key="1">
    <citation type="journal article" date="2013" name="Antonie Van Leeuwenhoek">
        <title>Dongia rigui sp. nov., isolated from freshwater of a large wetland in Korea.</title>
        <authorList>
            <person name="Baik K.S."/>
            <person name="Hwang Y.M."/>
            <person name="Choi J.S."/>
            <person name="Kwon J."/>
            <person name="Seong C.N."/>
        </authorList>
    </citation>
    <scope>NUCLEOTIDE SEQUENCE [LARGE SCALE GENOMIC DNA]</scope>
    <source>
        <strain evidence="2 3">04SU4-P</strain>
    </source>
</reference>
<feature type="transmembrane region" description="Helical" evidence="1">
    <location>
        <begin position="39"/>
        <end position="58"/>
    </location>
</feature>
<keyword evidence="1" id="KW-0472">Membrane</keyword>